<gene>
    <name evidence="2" type="ORF">FCL54_16210</name>
</gene>
<dbReference type="SUPFAM" id="SSF54593">
    <property type="entry name" value="Glyoxalase/Bleomycin resistance protein/Dihydroxybiphenyl dioxygenase"/>
    <property type="match status" value="1"/>
</dbReference>
<evidence type="ECO:0000313" key="3">
    <source>
        <dbReference type="Proteomes" id="UP000308230"/>
    </source>
</evidence>
<dbReference type="PANTHER" id="PTHR33993:SF5">
    <property type="entry name" value="GLYOXALASE"/>
    <property type="match status" value="1"/>
</dbReference>
<dbReference type="InterPro" id="IPR052164">
    <property type="entry name" value="Anthracycline_SecMetBiosynth"/>
</dbReference>
<dbReference type="Proteomes" id="UP000308230">
    <property type="component" value="Unassembled WGS sequence"/>
</dbReference>
<reference evidence="2 3" key="1">
    <citation type="submission" date="2019-04" db="EMBL/GenBank/DDBJ databases">
        <title>Bacillus caeni sp. nov., a bacterium isolated from mangrove sediment.</title>
        <authorList>
            <person name="Huang H."/>
            <person name="Mo K."/>
            <person name="Hu Y."/>
        </authorList>
    </citation>
    <scope>NUCLEOTIDE SEQUENCE [LARGE SCALE GENOMIC DNA]</scope>
    <source>
        <strain evidence="2 3">HB172195</strain>
    </source>
</reference>
<name>A0A5R9F3L0_9BACL</name>
<dbReference type="OrthoDB" id="291991at2"/>
<dbReference type="PROSITE" id="PS51819">
    <property type="entry name" value="VOC"/>
    <property type="match status" value="1"/>
</dbReference>
<dbReference type="InterPro" id="IPR037523">
    <property type="entry name" value="VOC_core"/>
</dbReference>
<dbReference type="InterPro" id="IPR004360">
    <property type="entry name" value="Glyas_Fos-R_dOase_dom"/>
</dbReference>
<dbReference type="RefSeq" id="WP_138127788.1">
    <property type="nucleotide sequence ID" value="NZ_SWLG01000012.1"/>
</dbReference>
<dbReference type="AlphaFoldDB" id="A0A5R9F3L0"/>
<sequence>MNETTLETGLEGIAYCCIPVADIFQTAEWYVKHFGFEIKFPREDFRLSLWNNGRPILDLVKKDADTTATFTLNDKPHWIITFRTKNIKALYDKLKAEGVSVRPSISDEGEWGKFFTFTDPDGNFFDVWENPDCPM</sequence>
<dbReference type="InterPro" id="IPR029068">
    <property type="entry name" value="Glyas_Bleomycin-R_OHBP_Dase"/>
</dbReference>
<dbReference type="Gene3D" id="3.10.180.10">
    <property type="entry name" value="2,3-Dihydroxybiphenyl 1,2-Dioxygenase, domain 1"/>
    <property type="match status" value="1"/>
</dbReference>
<dbReference type="CDD" id="cd06587">
    <property type="entry name" value="VOC"/>
    <property type="match status" value="1"/>
</dbReference>
<evidence type="ECO:0000259" key="1">
    <source>
        <dbReference type="PROSITE" id="PS51819"/>
    </source>
</evidence>
<feature type="domain" description="VOC" evidence="1">
    <location>
        <begin position="12"/>
        <end position="130"/>
    </location>
</feature>
<dbReference type="EMBL" id="SWLG01000012">
    <property type="protein sequence ID" value="TLS36178.1"/>
    <property type="molecule type" value="Genomic_DNA"/>
</dbReference>
<dbReference type="PANTHER" id="PTHR33993">
    <property type="entry name" value="GLYOXALASE-RELATED"/>
    <property type="match status" value="1"/>
</dbReference>
<keyword evidence="3" id="KW-1185">Reference proteome</keyword>
<accession>A0A5R9F3L0</accession>
<dbReference type="Pfam" id="PF00903">
    <property type="entry name" value="Glyoxalase"/>
    <property type="match status" value="1"/>
</dbReference>
<organism evidence="2 3">
    <name type="scientific">Exobacillus caeni</name>
    <dbReference type="NCBI Taxonomy" id="2574798"/>
    <lineage>
        <taxon>Bacteria</taxon>
        <taxon>Bacillati</taxon>
        <taxon>Bacillota</taxon>
        <taxon>Bacilli</taxon>
        <taxon>Bacillales</taxon>
        <taxon>Guptibacillaceae</taxon>
        <taxon>Exobacillus</taxon>
    </lineage>
</organism>
<protein>
    <submittedName>
        <fullName evidence="2">VOC family protein</fullName>
    </submittedName>
</protein>
<comment type="caution">
    <text evidence="2">The sequence shown here is derived from an EMBL/GenBank/DDBJ whole genome shotgun (WGS) entry which is preliminary data.</text>
</comment>
<proteinExistence type="predicted"/>
<evidence type="ECO:0000313" key="2">
    <source>
        <dbReference type="EMBL" id="TLS36178.1"/>
    </source>
</evidence>